<evidence type="ECO:0008006" key="3">
    <source>
        <dbReference type="Google" id="ProtNLM"/>
    </source>
</evidence>
<dbReference type="SUPFAM" id="SSF52540">
    <property type="entry name" value="P-loop containing nucleoside triphosphate hydrolases"/>
    <property type="match status" value="1"/>
</dbReference>
<protein>
    <recommendedName>
        <fullName evidence="3">P-loop containing nucleoside triphosphate hydrolase protein</fullName>
    </recommendedName>
</protein>
<evidence type="ECO:0000313" key="2">
    <source>
        <dbReference type="Proteomes" id="UP000326396"/>
    </source>
</evidence>
<comment type="caution">
    <text evidence="1">The sequence shown here is derived from an EMBL/GenBank/DDBJ whole genome shotgun (WGS) entry which is preliminary data.</text>
</comment>
<evidence type="ECO:0000313" key="1">
    <source>
        <dbReference type="EMBL" id="KAD4385346.1"/>
    </source>
</evidence>
<keyword evidence="2" id="KW-1185">Reference proteome</keyword>
<sequence>MDPEEARPQRFILAMKGHPGSGKTTLARFLAASLGCPLIDKDDVRDSTFTIESQLESNATIQKLLNELSYQVLWRMVKTQLSLGLSVVIDSPLSHRAHFDRLVNLAKSFPGTQLVVVECEPKNEGEWRRRLENRGKNGCDGSWHKPSTWQDMERLLEGYNGRTNYDVGEVPKLVLDTTAIDVKVTEHVEVVLRFLDACAH</sequence>
<dbReference type="PANTHER" id="PTHR37807">
    <property type="entry name" value="OS07G0160300 PROTEIN"/>
    <property type="match status" value="1"/>
</dbReference>
<dbReference type="Pfam" id="PF13671">
    <property type="entry name" value="AAA_33"/>
    <property type="match status" value="1"/>
</dbReference>
<dbReference type="PANTHER" id="PTHR37807:SF3">
    <property type="entry name" value="OS07G0160300 PROTEIN"/>
    <property type="match status" value="1"/>
</dbReference>
<proteinExistence type="predicted"/>
<name>A0A5N6N6D8_9ASTR</name>
<dbReference type="Gene3D" id="3.40.50.300">
    <property type="entry name" value="P-loop containing nucleotide triphosphate hydrolases"/>
    <property type="match status" value="1"/>
</dbReference>
<dbReference type="Proteomes" id="UP000326396">
    <property type="component" value="Linkage Group LG3"/>
</dbReference>
<reference evidence="1 2" key="1">
    <citation type="submission" date="2019-05" db="EMBL/GenBank/DDBJ databases">
        <title>Mikania micrantha, genome provides insights into the molecular mechanism of rapid growth.</title>
        <authorList>
            <person name="Liu B."/>
        </authorList>
    </citation>
    <scope>NUCLEOTIDE SEQUENCE [LARGE SCALE GENOMIC DNA]</scope>
    <source>
        <strain evidence="1">NLD-2019</strain>
        <tissue evidence="1">Leaf</tissue>
    </source>
</reference>
<dbReference type="AlphaFoldDB" id="A0A5N6N6D8"/>
<accession>A0A5N6N6D8</accession>
<gene>
    <name evidence="1" type="ORF">E3N88_25514</name>
</gene>
<dbReference type="InterPro" id="IPR027417">
    <property type="entry name" value="P-loop_NTPase"/>
</dbReference>
<dbReference type="OrthoDB" id="342190at2759"/>
<dbReference type="EMBL" id="SZYD01000013">
    <property type="protein sequence ID" value="KAD4385346.1"/>
    <property type="molecule type" value="Genomic_DNA"/>
</dbReference>
<organism evidence="1 2">
    <name type="scientific">Mikania micrantha</name>
    <name type="common">bitter vine</name>
    <dbReference type="NCBI Taxonomy" id="192012"/>
    <lineage>
        <taxon>Eukaryota</taxon>
        <taxon>Viridiplantae</taxon>
        <taxon>Streptophyta</taxon>
        <taxon>Embryophyta</taxon>
        <taxon>Tracheophyta</taxon>
        <taxon>Spermatophyta</taxon>
        <taxon>Magnoliopsida</taxon>
        <taxon>eudicotyledons</taxon>
        <taxon>Gunneridae</taxon>
        <taxon>Pentapetalae</taxon>
        <taxon>asterids</taxon>
        <taxon>campanulids</taxon>
        <taxon>Asterales</taxon>
        <taxon>Asteraceae</taxon>
        <taxon>Asteroideae</taxon>
        <taxon>Heliantheae alliance</taxon>
        <taxon>Eupatorieae</taxon>
        <taxon>Mikania</taxon>
    </lineage>
</organism>